<protein>
    <submittedName>
        <fullName evidence="1">Uncharacterized protein</fullName>
    </submittedName>
</protein>
<name>A0A0K2UTS7_LEPSM</name>
<sequence length="19" mass="2032">MADRKPGQLSCSSPMHSLS</sequence>
<accession>A0A0K2UTS7</accession>
<proteinExistence type="predicted"/>
<evidence type="ECO:0000313" key="1">
    <source>
        <dbReference type="EMBL" id="CDW41302.1"/>
    </source>
</evidence>
<dbReference type="AlphaFoldDB" id="A0A0K2UTS7"/>
<organism evidence="1">
    <name type="scientific">Lepeophtheirus salmonis</name>
    <name type="common">Salmon louse</name>
    <name type="synonym">Caligus salmonis</name>
    <dbReference type="NCBI Taxonomy" id="72036"/>
    <lineage>
        <taxon>Eukaryota</taxon>
        <taxon>Metazoa</taxon>
        <taxon>Ecdysozoa</taxon>
        <taxon>Arthropoda</taxon>
        <taxon>Crustacea</taxon>
        <taxon>Multicrustacea</taxon>
        <taxon>Hexanauplia</taxon>
        <taxon>Copepoda</taxon>
        <taxon>Siphonostomatoida</taxon>
        <taxon>Caligidae</taxon>
        <taxon>Lepeophtheirus</taxon>
    </lineage>
</organism>
<dbReference type="EMBL" id="HACA01023941">
    <property type="protein sequence ID" value="CDW41302.1"/>
    <property type="molecule type" value="Transcribed_RNA"/>
</dbReference>
<reference evidence="1" key="1">
    <citation type="submission" date="2014-05" db="EMBL/GenBank/DDBJ databases">
        <authorList>
            <person name="Chronopoulou M."/>
        </authorList>
    </citation>
    <scope>NUCLEOTIDE SEQUENCE</scope>
    <source>
        <tissue evidence="1">Whole organism</tissue>
    </source>
</reference>